<accession>A0A1G2LTA4</accession>
<dbReference type="EMBL" id="MHQY01000003">
    <property type="protein sequence ID" value="OHA14744.1"/>
    <property type="molecule type" value="Genomic_DNA"/>
</dbReference>
<sequence length="142" mass="15417">MLIASAVVIILAVIIFAGLTSFRESNNLLRGVDLVADTLNKARVQTLASKEQSGYGIRLASTSVIFFKGNGYNPSDSSNETINMPPMVEINNFANSSTSLNIVFKRLSGETDNPGTIKMIIKRNSDKTKSIEVYNSGLVEIK</sequence>
<reference evidence="1 2" key="1">
    <citation type="journal article" date="2016" name="Nat. Commun.">
        <title>Thousands of microbial genomes shed light on interconnected biogeochemical processes in an aquifer system.</title>
        <authorList>
            <person name="Anantharaman K."/>
            <person name="Brown C.T."/>
            <person name="Hug L.A."/>
            <person name="Sharon I."/>
            <person name="Castelle C.J."/>
            <person name="Probst A.J."/>
            <person name="Thomas B.C."/>
            <person name="Singh A."/>
            <person name="Wilkins M.J."/>
            <person name="Karaoz U."/>
            <person name="Brodie E.L."/>
            <person name="Williams K.H."/>
            <person name="Hubbard S.S."/>
            <person name="Banfield J.F."/>
        </authorList>
    </citation>
    <scope>NUCLEOTIDE SEQUENCE [LARGE SCALE GENOMIC DNA]</scope>
</reference>
<protein>
    <recommendedName>
        <fullName evidence="3">General secretion pathway GspH domain-containing protein</fullName>
    </recommendedName>
</protein>
<evidence type="ECO:0000313" key="1">
    <source>
        <dbReference type="EMBL" id="OHA14744.1"/>
    </source>
</evidence>
<dbReference type="Proteomes" id="UP000177171">
    <property type="component" value="Unassembled WGS sequence"/>
</dbReference>
<comment type="caution">
    <text evidence="1">The sequence shown here is derived from an EMBL/GenBank/DDBJ whole genome shotgun (WGS) entry which is preliminary data.</text>
</comment>
<proteinExistence type="predicted"/>
<organism evidence="1 2">
    <name type="scientific">Candidatus Sungbacteria bacterium RIFCSPLOWO2_12_FULL_41_11</name>
    <dbReference type="NCBI Taxonomy" id="1802286"/>
    <lineage>
        <taxon>Bacteria</taxon>
        <taxon>Candidatus Sungiibacteriota</taxon>
    </lineage>
</organism>
<evidence type="ECO:0000313" key="2">
    <source>
        <dbReference type="Proteomes" id="UP000177171"/>
    </source>
</evidence>
<gene>
    <name evidence="1" type="ORF">A3G49_03360</name>
</gene>
<name>A0A1G2LTA4_9BACT</name>
<evidence type="ECO:0008006" key="3">
    <source>
        <dbReference type="Google" id="ProtNLM"/>
    </source>
</evidence>
<dbReference type="AlphaFoldDB" id="A0A1G2LTA4"/>